<evidence type="ECO:0000313" key="3">
    <source>
        <dbReference type="EMBL" id="CAA9256140.1"/>
    </source>
</evidence>
<gene>
    <name evidence="3" type="ORF">AVDCRST_MAG52-2292</name>
</gene>
<dbReference type="AlphaFoldDB" id="A0A6J4IPU5"/>
<feature type="region of interest" description="Disordered" evidence="1">
    <location>
        <begin position="1"/>
        <end position="22"/>
    </location>
</feature>
<sequence>MTATAVRPTGLIPTPRAAADDTATRTIAQDPATSDPGGRAVAYQRVLHQLVRRELRLLADLAGWAPADEELRTTTLTRHAELIGRVLLHHHAVEREAVWPALLRVTPAPARTAVDDWSARCARIDHMLRDVGTAGRQWRVACAEPARAAFAAACRALADEVDAQTAEEERTLLPLLGAHLAAEDWVAIAAGSRCRLSGPEQLFVLGLALEDSCASDRARLIGGLPWSVRVSWRLYGRRCHRVAVVRLRGAPPAA</sequence>
<proteinExistence type="predicted"/>
<dbReference type="EMBL" id="CADCTN010000169">
    <property type="protein sequence ID" value="CAA9256140.1"/>
    <property type="molecule type" value="Genomic_DNA"/>
</dbReference>
<evidence type="ECO:0000259" key="2">
    <source>
        <dbReference type="Pfam" id="PF01814"/>
    </source>
</evidence>
<dbReference type="Gene3D" id="1.20.120.520">
    <property type="entry name" value="nmb1532 protein domain like"/>
    <property type="match status" value="1"/>
</dbReference>
<evidence type="ECO:0000256" key="1">
    <source>
        <dbReference type="SAM" id="MobiDB-lite"/>
    </source>
</evidence>
<accession>A0A6J4IPU5</accession>
<protein>
    <recommendedName>
        <fullName evidence="2">Hemerythrin-like domain-containing protein</fullName>
    </recommendedName>
</protein>
<organism evidence="3">
    <name type="scientific">uncultured Blastococcus sp</name>
    <dbReference type="NCBI Taxonomy" id="217144"/>
    <lineage>
        <taxon>Bacteria</taxon>
        <taxon>Bacillati</taxon>
        <taxon>Actinomycetota</taxon>
        <taxon>Actinomycetes</taxon>
        <taxon>Geodermatophilales</taxon>
        <taxon>Geodermatophilaceae</taxon>
        <taxon>Blastococcus</taxon>
        <taxon>environmental samples</taxon>
    </lineage>
</organism>
<dbReference type="InterPro" id="IPR012312">
    <property type="entry name" value="Hemerythrin-like"/>
</dbReference>
<feature type="domain" description="Hemerythrin-like" evidence="2">
    <location>
        <begin position="46"/>
        <end position="176"/>
    </location>
</feature>
<reference evidence="3" key="1">
    <citation type="submission" date="2020-02" db="EMBL/GenBank/DDBJ databases">
        <authorList>
            <person name="Meier V. D."/>
        </authorList>
    </citation>
    <scope>NUCLEOTIDE SEQUENCE</scope>
    <source>
        <strain evidence="3">AVDCRST_MAG52</strain>
    </source>
</reference>
<dbReference type="Pfam" id="PF01814">
    <property type="entry name" value="Hemerythrin"/>
    <property type="match status" value="1"/>
</dbReference>
<name>A0A6J4IPU5_9ACTN</name>